<keyword evidence="1" id="KW-0472">Membrane</keyword>
<accession>A0A9X1HZQ5</accession>
<protein>
    <submittedName>
        <fullName evidence="2">Uncharacterized protein</fullName>
    </submittedName>
</protein>
<dbReference type="EMBL" id="JAJAPW010000001">
    <property type="protein sequence ID" value="MCB4797632.1"/>
    <property type="molecule type" value="Genomic_DNA"/>
</dbReference>
<dbReference type="RefSeq" id="WP_226540436.1">
    <property type="nucleotide sequence ID" value="NZ_JAJAPW010000001.1"/>
</dbReference>
<reference evidence="2" key="1">
    <citation type="submission" date="2021-10" db="EMBL/GenBank/DDBJ databases">
        <title>Tamlana sargassums sp. nov., and Tamlana laminarinivorans sp. nov., two new bacteria isolated from the brown alga.</title>
        <authorList>
            <person name="Li J."/>
        </authorList>
    </citation>
    <scope>NUCLEOTIDE SEQUENCE</scope>
    <source>
        <strain evidence="2">PT2-4</strain>
    </source>
</reference>
<feature type="transmembrane region" description="Helical" evidence="1">
    <location>
        <begin position="38"/>
        <end position="63"/>
    </location>
</feature>
<feature type="transmembrane region" description="Helical" evidence="1">
    <location>
        <begin position="75"/>
        <end position="98"/>
    </location>
</feature>
<keyword evidence="3" id="KW-1185">Reference proteome</keyword>
<dbReference type="Proteomes" id="UP001139199">
    <property type="component" value="Unassembled WGS sequence"/>
</dbReference>
<dbReference type="AlphaFoldDB" id="A0A9X1HZQ5"/>
<evidence type="ECO:0000313" key="3">
    <source>
        <dbReference type="Proteomes" id="UP001139199"/>
    </source>
</evidence>
<name>A0A9X1HZQ5_9FLAO</name>
<evidence type="ECO:0000313" key="2">
    <source>
        <dbReference type="EMBL" id="MCB4797632.1"/>
    </source>
</evidence>
<keyword evidence="1" id="KW-1133">Transmembrane helix</keyword>
<comment type="caution">
    <text evidence="2">The sequence shown here is derived from an EMBL/GenBank/DDBJ whole genome shotgun (WGS) entry which is preliminary data.</text>
</comment>
<evidence type="ECO:0000256" key="1">
    <source>
        <dbReference type="SAM" id="Phobius"/>
    </source>
</evidence>
<proteinExistence type="predicted"/>
<keyword evidence="1" id="KW-0812">Transmembrane</keyword>
<sequence length="191" mass="21142">MAQTIEEIKKTTSVQPLKYGGASFKTHKLKSSGNSIKYVATIGGVLFCLLFLIIGLIVLFIAIKPTFINKSFKNINWFLILFGLIFSFAGGSILVGMLKPRVFNKTKNIYYKSFASSSSTPLNKIIAIQILGETVRGKNSTYGSFELNLVLSDASRLNVVDHGNLKSVINDAYILSKFLNVPIWHAESRNN</sequence>
<gene>
    <name evidence="2" type="ORF">LG649_02175</name>
</gene>
<organism evidence="2 3">
    <name type="scientific">Neotamlana laminarinivorans</name>
    <dbReference type="NCBI Taxonomy" id="2883124"/>
    <lineage>
        <taxon>Bacteria</taxon>
        <taxon>Pseudomonadati</taxon>
        <taxon>Bacteroidota</taxon>
        <taxon>Flavobacteriia</taxon>
        <taxon>Flavobacteriales</taxon>
        <taxon>Flavobacteriaceae</taxon>
        <taxon>Neotamlana</taxon>
    </lineage>
</organism>